<dbReference type="AlphaFoldDB" id="A0A4R3N3W8"/>
<comment type="caution">
    <text evidence="15">The sequence shown here is derived from an EMBL/GenBank/DDBJ whole genome shotgun (WGS) entry which is preliminary data.</text>
</comment>
<dbReference type="CDD" id="cd00130">
    <property type="entry name" value="PAS"/>
    <property type="match status" value="1"/>
</dbReference>
<protein>
    <recommendedName>
        <fullName evidence="3">histidine kinase</fullName>
        <ecNumber evidence="3">2.7.13.3</ecNumber>
    </recommendedName>
</protein>
<keyword evidence="11" id="KW-0472">Membrane</keyword>
<dbReference type="PROSITE" id="PS50113">
    <property type="entry name" value="PAC"/>
    <property type="match status" value="1"/>
</dbReference>
<dbReference type="SMART" id="SM00387">
    <property type="entry name" value="HATPase_c"/>
    <property type="match status" value="1"/>
</dbReference>
<evidence type="ECO:0000256" key="5">
    <source>
        <dbReference type="ARBA" id="ARBA00022692"/>
    </source>
</evidence>
<dbReference type="PRINTS" id="PR00344">
    <property type="entry name" value="BCTRLSENSOR"/>
</dbReference>
<dbReference type="OrthoDB" id="7991996at2"/>
<dbReference type="SMART" id="SM00086">
    <property type="entry name" value="PAC"/>
    <property type="match status" value="1"/>
</dbReference>
<dbReference type="InterPro" id="IPR001610">
    <property type="entry name" value="PAC"/>
</dbReference>
<dbReference type="GO" id="GO:0016020">
    <property type="term" value="C:membrane"/>
    <property type="evidence" value="ECO:0007669"/>
    <property type="project" value="UniProtKB-SubCell"/>
</dbReference>
<dbReference type="SUPFAM" id="SSF55874">
    <property type="entry name" value="ATPase domain of HSP90 chaperone/DNA topoisomerase II/histidine kinase"/>
    <property type="match status" value="1"/>
</dbReference>
<evidence type="ECO:0000313" key="15">
    <source>
        <dbReference type="EMBL" id="TCT22911.1"/>
    </source>
</evidence>
<evidence type="ECO:0000256" key="2">
    <source>
        <dbReference type="ARBA" id="ARBA00004141"/>
    </source>
</evidence>
<evidence type="ECO:0000256" key="6">
    <source>
        <dbReference type="ARBA" id="ARBA00022741"/>
    </source>
</evidence>
<reference evidence="15 16" key="1">
    <citation type="submission" date="2019-03" db="EMBL/GenBank/DDBJ databases">
        <title>Genomic Encyclopedia of Type Strains, Phase IV (KMG-IV): sequencing the most valuable type-strain genomes for metagenomic binning, comparative biology and taxonomic classification.</title>
        <authorList>
            <person name="Goeker M."/>
        </authorList>
    </citation>
    <scope>NUCLEOTIDE SEQUENCE [LARGE SCALE GENOMIC DNA]</scope>
    <source>
        <strain evidence="15 16">DSM 13587</strain>
    </source>
</reference>
<evidence type="ECO:0000256" key="1">
    <source>
        <dbReference type="ARBA" id="ARBA00000085"/>
    </source>
</evidence>
<dbReference type="PROSITE" id="PS50109">
    <property type="entry name" value="HIS_KIN"/>
    <property type="match status" value="1"/>
</dbReference>
<dbReference type="InterPro" id="IPR050351">
    <property type="entry name" value="BphY/WalK/GraS-like"/>
</dbReference>
<dbReference type="PANTHER" id="PTHR42878:SF7">
    <property type="entry name" value="SENSOR HISTIDINE KINASE GLRK"/>
    <property type="match status" value="1"/>
</dbReference>
<dbReference type="EMBL" id="SMAO01000002">
    <property type="protein sequence ID" value="TCT22911.1"/>
    <property type="molecule type" value="Genomic_DNA"/>
</dbReference>
<organism evidence="15 16">
    <name type="scientific">Thiobaca trueperi</name>
    <dbReference type="NCBI Taxonomy" id="127458"/>
    <lineage>
        <taxon>Bacteria</taxon>
        <taxon>Pseudomonadati</taxon>
        <taxon>Pseudomonadota</taxon>
        <taxon>Gammaproteobacteria</taxon>
        <taxon>Chromatiales</taxon>
        <taxon>Chromatiaceae</taxon>
        <taxon>Thiobaca</taxon>
    </lineage>
</organism>
<dbReference type="Gene3D" id="3.30.565.10">
    <property type="entry name" value="Histidine kinase-like ATPase, C-terminal domain"/>
    <property type="match status" value="1"/>
</dbReference>
<dbReference type="InterPro" id="IPR000014">
    <property type="entry name" value="PAS"/>
</dbReference>
<dbReference type="InterPro" id="IPR005467">
    <property type="entry name" value="His_kinase_dom"/>
</dbReference>
<dbReference type="Gene3D" id="3.30.450.20">
    <property type="entry name" value="PAS domain"/>
    <property type="match status" value="2"/>
</dbReference>
<sequence>MPVRQPPESAQQAAINALGEFIASPPTGTPPDLVEALALMSGNASDPLPPRLFFEAVEQSPIAISITDARATILYANRAFETLTGYSREEVLGQNEAILSNNATPASVYQHLWRTIQHKQTWSGTLVNRSKQGSDYLAELTISPVLDRNGDLQYFLGMHRDVTKVHELEGALRQQKARIETVLDAAPVIIVLLDSKGRVILDNQDYKKLLDDLHGREPVEVLRTAISEQLGVDALASCLAGQGFKNIEISIDIPGHPGPRWFACSGTPVDESDPTARSYFGHQGAGDRRLLLLANEITGRRREIERAHLEHLRARLAEQQLMHGMREALAAAIYQIQGPLNVINAAAGMLRSGAGNVEALAGMLDQISGSGAKALATLNAALPEGPREAGVMVNVNKLLRQVLELETRRLLAAGIVVDWRPATVLPELTGHKNQLRAMFKHLLDNAIQALNESGKSQRELRLTTRQIDHGVEIEIQDNGSGIAPEDRYRVFEPFHIGWRNRRGRAGMGLALAQEIVNAHGGSIEIDAGQTEGCLIRLSLTAVPPDD</sequence>
<keyword evidence="4" id="KW-0808">Transferase</keyword>
<dbReference type="InterPro" id="IPR003594">
    <property type="entry name" value="HATPase_dom"/>
</dbReference>
<accession>A0A4R3N3W8</accession>
<gene>
    <name evidence="15" type="ORF">EDC35_102242</name>
</gene>
<dbReference type="GO" id="GO:0030295">
    <property type="term" value="F:protein kinase activator activity"/>
    <property type="evidence" value="ECO:0007669"/>
    <property type="project" value="TreeGrafter"/>
</dbReference>
<evidence type="ECO:0000256" key="9">
    <source>
        <dbReference type="ARBA" id="ARBA00022989"/>
    </source>
</evidence>
<dbReference type="InterPro" id="IPR013767">
    <property type="entry name" value="PAS_fold"/>
</dbReference>
<dbReference type="Proteomes" id="UP000295717">
    <property type="component" value="Unassembled WGS sequence"/>
</dbReference>
<dbReference type="InterPro" id="IPR035965">
    <property type="entry name" value="PAS-like_dom_sf"/>
</dbReference>
<dbReference type="GO" id="GO:0006355">
    <property type="term" value="P:regulation of DNA-templated transcription"/>
    <property type="evidence" value="ECO:0007669"/>
    <property type="project" value="InterPro"/>
</dbReference>
<dbReference type="InterPro" id="IPR014285">
    <property type="entry name" value="N_fixation_neg-reg_NifL"/>
</dbReference>
<dbReference type="SUPFAM" id="SSF55785">
    <property type="entry name" value="PYP-like sensor domain (PAS domain)"/>
    <property type="match status" value="2"/>
</dbReference>
<name>A0A4R3N3W8_9GAMM</name>
<evidence type="ECO:0000256" key="3">
    <source>
        <dbReference type="ARBA" id="ARBA00012438"/>
    </source>
</evidence>
<evidence type="ECO:0000313" key="16">
    <source>
        <dbReference type="Proteomes" id="UP000295717"/>
    </source>
</evidence>
<dbReference type="GO" id="GO:0009399">
    <property type="term" value="P:nitrogen fixation"/>
    <property type="evidence" value="ECO:0007669"/>
    <property type="project" value="InterPro"/>
</dbReference>
<proteinExistence type="predicted"/>
<evidence type="ECO:0000259" key="13">
    <source>
        <dbReference type="PROSITE" id="PS50112"/>
    </source>
</evidence>
<evidence type="ECO:0000259" key="12">
    <source>
        <dbReference type="PROSITE" id="PS50109"/>
    </source>
</evidence>
<evidence type="ECO:0000256" key="8">
    <source>
        <dbReference type="ARBA" id="ARBA00022840"/>
    </source>
</evidence>
<keyword evidence="6" id="KW-0547">Nucleotide-binding</keyword>
<dbReference type="GO" id="GO:0000156">
    <property type="term" value="F:phosphorelay response regulator activity"/>
    <property type="evidence" value="ECO:0007669"/>
    <property type="project" value="TreeGrafter"/>
</dbReference>
<evidence type="ECO:0000256" key="7">
    <source>
        <dbReference type="ARBA" id="ARBA00022777"/>
    </source>
</evidence>
<dbReference type="Pfam" id="PF00989">
    <property type="entry name" value="PAS"/>
    <property type="match status" value="1"/>
</dbReference>
<dbReference type="NCBIfam" id="TIGR02938">
    <property type="entry name" value="nifL_nitrog"/>
    <property type="match status" value="1"/>
</dbReference>
<keyword evidence="5" id="KW-0812">Transmembrane</keyword>
<keyword evidence="10" id="KW-0902">Two-component regulatory system</keyword>
<dbReference type="GO" id="GO:0005524">
    <property type="term" value="F:ATP binding"/>
    <property type="evidence" value="ECO:0007669"/>
    <property type="project" value="UniProtKB-KW"/>
</dbReference>
<keyword evidence="9" id="KW-1133">Transmembrane helix</keyword>
<dbReference type="InterPro" id="IPR036890">
    <property type="entry name" value="HATPase_C_sf"/>
</dbReference>
<feature type="domain" description="Histidine kinase" evidence="12">
    <location>
        <begin position="331"/>
        <end position="543"/>
    </location>
</feature>
<dbReference type="InterPro" id="IPR004358">
    <property type="entry name" value="Sig_transdc_His_kin-like_C"/>
</dbReference>
<evidence type="ECO:0000256" key="4">
    <source>
        <dbReference type="ARBA" id="ARBA00022679"/>
    </source>
</evidence>
<dbReference type="RefSeq" id="WP_132976035.1">
    <property type="nucleotide sequence ID" value="NZ_SMAO01000002.1"/>
</dbReference>
<dbReference type="PROSITE" id="PS50112">
    <property type="entry name" value="PAS"/>
    <property type="match status" value="1"/>
</dbReference>
<dbReference type="Pfam" id="PF02518">
    <property type="entry name" value="HATPase_c"/>
    <property type="match status" value="1"/>
</dbReference>
<keyword evidence="16" id="KW-1185">Reference proteome</keyword>
<dbReference type="NCBIfam" id="TIGR00229">
    <property type="entry name" value="sensory_box"/>
    <property type="match status" value="1"/>
</dbReference>
<dbReference type="InterPro" id="IPR000700">
    <property type="entry name" value="PAS-assoc_C"/>
</dbReference>
<comment type="subcellular location">
    <subcellularLocation>
        <location evidence="2">Membrane</location>
        <topology evidence="2">Multi-pass membrane protein</topology>
    </subcellularLocation>
</comment>
<evidence type="ECO:0000256" key="10">
    <source>
        <dbReference type="ARBA" id="ARBA00023012"/>
    </source>
</evidence>
<dbReference type="GO" id="GO:0004673">
    <property type="term" value="F:protein histidine kinase activity"/>
    <property type="evidence" value="ECO:0007669"/>
    <property type="project" value="UniProtKB-EC"/>
</dbReference>
<dbReference type="SMART" id="SM00091">
    <property type="entry name" value="PAS"/>
    <property type="match status" value="2"/>
</dbReference>
<feature type="domain" description="PAS" evidence="13">
    <location>
        <begin position="49"/>
        <end position="95"/>
    </location>
</feature>
<comment type="catalytic activity">
    <reaction evidence="1">
        <text>ATP + protein L-histidine = ADP + protein N-phospho-L-histidine.</text>
        <dbReference type="EC" id="2.7.13.3"/>
    </reaction>
</comment>
<dbReference type="GO" id="GO:0007234">
    <property type="term" value="P:osmosensory signaling via phosphorelay pathway"/>
    <property type="evidence" value="ECO:0007669"/>
    <property type="project" value="TreeGrafter"/>
</dbReference>
<feature type="domain" description="PAC" evidence="14">
    <location>
        <begin position="120"/>
        <end position="174"/>
    </location>
</feature>
<dbReference type="PANTHER" id="PTHR42878">
    <property type="entry name" value="TWO-COMPONENT HISTIDINE KINASE"/>
    <property type="match status" value="1"/>
</dbReference>
<keyword evidence="8" id="KW-0067">ATP-binding</keyword>
<keyword evidence="7" id="KW-0418">Kinase</keyword>
<evidence type="ECO:0000256" key="11">
    <source>
        <dbReference type="ARBA" id="ARBA00023136"/>
    </source>
</evidence>
<evidence type="ECO:0000259" key="14">
    <source>
        <dbReference type="PROSITE" id="PS50113"/>
    </source>
</evidence>
<dbReference type="EC" id="2.7.13.3" evidence="3"/>